<organism evidence="1 2">
    <name type="scientific">Candidatus Clostridium helianthi</name>
    <dbReference type="NCBI Taxonomy" id="3381660"/>
    <lineage>
        <taxon>Bacteria</taxon>
        <taxon>Bacillati</taxon>
        <taxon>Bacillota</taxon>
        <taxon>Clostridia</taxon>
        <taxon>Eubacteriales</taxon>
        <taxon>Clostridiaceae</taxon>
        <taxon>Clostridium</taxon>
    </lineage>
</organism>
<gene>
    <name evidence="1" type="ORF">ACJDTP_09375</name>
</gene>
<dbReference type="EMBL" id="JBJIAB010000009">
    <property type="protein sequence ID" value="MFL0165275.1"/>
    <property type="molecule type" value="Genomic_DNA"/>
</dbReference>
<dbReference type="Proteomes" id="UP001623600">
    <property type="component" value="Unassembled WGS sequence"/>
</dbReference>
<name>A0ABW8S3F7_9CLOT</name>
<evidence type="ECO:0000313" key="2">
    <source>
        <dbReference type="Proteomes" id="UP001623600"/>
    </source>
</evidence>
<accession>A0ABW8S3F7</accession>
<evidence type="ECO:0000313" key="1">
    <source>
        <dbReference type="EMBL" id="MFL0165275.1"/>
    </source>
</evidence>
<comment type="caution">
    <text evidence="1">The sequence shown here is derived from an EMBL/GenBank/DDBJ whole genome shotgun (WGS) entry which is preliminary data.</text>
</comment>
<proteinExistence type="predicted"/>
<reference evidence="1 2" key="1">
    <citation type="submission" date="2024-11" db="EMBL/GenBank/DDBJ databases">
        <authorList>
            <person name="Heng Y.C."/>
            <person name="Lim A.C.H."/>
            <person name="Lee J.K.Y."/>
            <person name="Kittelmann S."/>
        </authorList>
    </citation>
    <scope>NUCLEOTIDE SEQUENCE [LARGE SCALE GENOMIC DNA]</scope>
    <source>
        <strain evidence="1 2">WILCCON 0112</strain>
    </source>
</reference>
<protein>
    <submittedName>
        <fullName evidence="1">Uncharacterized protein</fullName>
    </submittedName>
</protein>
<sequence length="208" mass="25546">MSAYNKEVQEWLIDIFDKHDNNMNIIIKHIIEKNEFFLLCSTDAEFRKESYDCYSKLVKKYPYLKNETEMLFSFIKDYHRVISNKEIDIPNFSDKMSKWIMDTKEIYGVNIVAFVYDYMSDFLFEEDKWPRSHKKRVQNSYNDELKYEYDYKKKSNLFNLDLLYPKISNKPFIKGKKQYIEVLMMNYWISEEDEEYFQEYLNKVFGEV</sequence>
<keyword evidence="2" id="KW-1185">Reference proteome</keyword>